<keyword evidence="2" id="KW-1133">Transmembrane helix</keyword>
<feature type="compositionally biased region" description="Polar residues" evidence="1">
    <location>
        <begin position="68"/>
        <end position="78"/>
    </location>
</feature>
<feature type="region of interest" description="Disordered" evidence="1">
    <location>
        <begin position="55"/>
        <end position="78"/>
    </location>
</feature>
<evidence type="ECO:0000313" key="3">
    <source>
        <dbReference type="EMBL" id="SDM96952.1"/>
    </source>
</evidence>
<keyword evidence="2" id="KW-0472">Membrane</keyword>
<dbReference type="AlphaFoldDB" id="A0A1G9XJE7"/>
<feature type="compositionally biased region" description="Basic and acidic residues" evidence="1">
    <location>
        <begin position="8"/>
        <end position="20"/>
    </location>
</feature>
<protein>
    <submittedName>
        <fullName evidence="3">Uncharacterized protein</fullName>
    </submittedName>
</protein>
<keyword evidence="2" id="KW-0812">Transmembrane</keyword>
<name>A0A1G9XJE7_9ACTN</name>
<dbReference type="OrthoDB" id="5196569at2"/>
<dbReference type="STRING" id="1137991.SAMN05660642_03738"/>
<feature type="transmembrane region" description="Helical" evidence="2">
    <location>
        <begin position="28"/>
        <end position="48"/>
    </location>
</feature>
<sequence length="78" mass="8159">MPTPDPRPPGEDRSGEDRPSSRGRRGRAVVASTFLAGLAIVLAVLLLVPRCSQAVQDNGSAVDAPSVVEQTVPQADRP</sequence>
<accession>A0A1G9XJE7</accession>
<reference evidence="4" key="1">
    <citation type="submission" date="2016-10" db="EMBL/GenBank/DDBJ databases">
        <authorList>
            <person name="Varghese N."/>
            <person name="Submissions S."/>
        </authorList>
    </citation>
    <scope>NUCLEOTIDE SEQUENCE [LARGE SCALE GENOMIC DNA]</scope>
    <source>
        <strain evidence="4">DSM 45419</strain>
    </source>
</reference>
<keyword evidence="4" id="KW-1185">Reference proteome</keyword>
<organism evidence="3 4">
    <name type="scientific">Geodermatophilus siccatus</name>
    <dbReference type="NCBI Taxonomy" id="1137991"/>
    <lineage>
        <taxon>Bacteria</taxon>
        <taxon>Bacillati</taxon>
        <taxon>Actinomycetota</taxon>
        <taxon>Actinomycetes</taxon>
        <taxon>Geodermatophilales</taxon>
        <taxon>Geodermatophilaceae</taxon>
        <taxon>Geodermatophilus</taxon>
    </lineage>
</organism>
<gene>
    <name evidence="3" type="ORF">SAMN05660642_03738</name>
</gene>
<evidence type="ECO:0000256" key="2">
    <source>
        <dbReference type="SAM" id="Phobius"/>
    </source>
</evidence>
<dbReference type="RefSeq" id="WP_091221808.1">
    <property type="nucleotide sequence ID" value="NZ_FNHE01000010.1"/>
</dbReference>
<dbReference type="Proteomes" id="UP000198680">
    <property type="component" value="Unassembled WGS sequence"/>
</dbReference>
<dbReference type="EMBL" id="FNHE01000010">
    <property type="protein sequence ID" value="SDM96952.1"/>
    <property type="molecule type" value="Genomic_DNA"/>
</dbReference>
<feature type="region of interest" description="Disordered" evidence="1">
    <location>
        <begin position="1"/>
        <end position="26"/>
    </location>
</feature>
<proteinExistence type="predicted"/>
<evidence type="ECO:0000313" key="4">
    <source>
        <dbReference type="Proteomes" id="UP000198680"/>
    </source>
</evidence>
<evidence type="ECO:0000256" key="1">
    <source>
        <dbReference type="SAM" id="MobiDB-lite"/>
    </source>
</evidence>